<gene>
    <name evidence="1" type="ORF">PsYK624_054690</name>
</gene>
<name>A0A9P3G8F5_9APHY</name>
<dbReference type="EMBL" id="BPQB01000012">
    <property type="protein sequence ID" value="GJE89370.1"/>
    <property type="molecule type" value="Genomic_DNA"/>
</dbReference>
<protein>
    <submittedName>
        <fullName evidence="1">Uncharacterized protein</fullName>
    </submittedName>
</protein>
<evidence type="ECO:0000313" key="2">
    <source>
        <dbReference type="Proteomes" id="UP000703269"/>
    </source>
</evidence>
<accession>A0A9P3G8F5</accession>
<proteinExistence type="predicted"/>
<reference evidence="1 2" key="1">
    <citation type="submission" date="2021-08" db="EMBL/GenBank/DDBJ databases">
        <title>Draft Genome Sequence of Phanerochaete sordida strain YK-624.</title>
        <authorList>
            <person name="Mori T."/>
            <person name="Dohra H."/>
            <person name="Suzuki T."/>
            <person name="Kawagishi H."/>
            <person name="Hirai H."/>
        </authorList>
    </citation>
    <scope>NUCLEOTIDE SEQUENCE [LARGE SCALE GENOMIC DNA]</scope>
    <source>
        <strain evidence="1 2">YK-624</strain>
    </source>
</reference>
<keyword evidence="2" id="KW-1185">Reference proteome</keyword>
<comment type="caution">
    <text evidence="1">The sequence shown here is derived from an EMBL/GenBank/DDBJ whole genome shotgun (WGS) entry which is preliminary data.</text>
</comment>
<evidence type="ECO:0000313" key="1">
    <source>
        <dbReference type="EMBL" id="GJE89370.1"/>
    </source>
</evidence>
<dbReference type="Proteomes" id="UP000703269">
    <property type="component" value="Unassembled WGS sequence"/>
</dbReference>
<sequence>MTQCALTYIQAESVSITWSWVKAREWRTNRGDAPRNWKRTHFALCICVKDAQYDPQNGVHAPEKPKRSLPLGWRARSAALHEERDLLQCHTRPTRRAQRDQVLHPIHSPLPTLVYSPAYLK</sequence>
<organism evidence="1 2">
    <name type="scientific">Phanerochaete sordida</name>
    <dbReference type="NCBI Taxonomy" id="48140"/>
    <lineage>
        <taxon>Eukaryota</taxon>
        <taxon>Fungi</taxon>
        <taxon>Dikarya</taxon>
        <taxon>Basidiomycota</taxon>
        <taxon>Agaricomycotina</taxon>
        <taxon>Agaricomycetes</taxon>
        <taxon>Polyporales</taxon>
        <taxon>Phanerochaetaceae</taxon>
        <taxon>Phanerochaete</taxon>
    </lineage>
</organism>
<dbReference type="AlphaFoldDB" id="A0A9P3G8F5"/>